<sequence length="128" mass="14784">MGGDQIRLNGSPNQKTKVELDRPSFEETTKQHYTASSHMEPARKEKARQINKTDIEKEMKPEGYTWQQLESLVQAGLGGENLSVAYAPSRNEKDKMNKIAYLVYMMMLLRAYFKCLFYICLIKLEQGN</sequence>
<keyword evidence="4" id="KW-1185">Reference proteome</keyword>
<reference evidence="3 4" key="1">
    <citation type="journal article" date="2018" name="Nat. Ecol. Evol.">
        <title>Shark genomes provide insights into elasmobranch evolution and the origin of vertebrates.</title>
        <authorList>
            <person name="Hara Y"/>
            <person name="Yamaguchi K"/>
            <person name="Onimaru K"/>
            <person name="Kadota M"/>
            <person name="Koyanagi M"/>
            <person name="Keeley SD"/>
            <person name="Tatsumi K"/>
            <person name="Tanaka K"/>
            <person name="Motone F"/>
            <person name="Kageyama Y"/>
            <person name="Nozu R"/>
            <person name="Adachi N"/>
            <person name="Nishimura O"/>
            <person name="Nakagawa R"/>
            <person name="Tanegashima C"/>
            <person name="Kiyatake I"/>
            <person name="Matsumoto R"/>
            <person name="Murakumo K"/>
            <person name="Nishida K"/>
            <person name="Terakita A"/>
            <person name="Kuratani S"/>
            <person name="Sato K"/>
            <person name="Hyodo S Kuraku.S."/>
        </authorList>
    </citation>
    <scope>NUCLEOTIDE SEQUENCE [LARGE SCALE GENOMIC DNA]</scope>
</reference>
<comment type="caution">
    <text evidence="3">The sequence shown here is derived from an EMBL/GenBank/DDBJ whole genome shotgun (WGS) entry which is preliminary data.</text>
</comment>
<feature type="region of interest" description="Disordered" evidence="1">
    <location>
        <begin position="1"/>
        <end position="45"/>
    </location>
</feature>
<dbReference type="AlphaFoldDB" id="A0A401PEX4"/>
<feature type="transmembrane region" description="Helical" evidence="2">
    <location>
        <begin position="99"/>
        <end position="124"/>
    </location>
</feature>
<protein>
    <submittedName>
        <fullName evidence="3">Uncharacterized protein</fullName>
    </submittedName>
</protein>
<keyword evidence="2" id="KW-0812">Transmembrane</keyword>
<evidence type="ECO:0000313" key="4">
    <source>
        <dbReference type="Proteomes" id="UP000288216"/>
    </source>
</evidence>
<accession>A0A401PEX4</accession>
<organism evidence="3 4">
    <name type="scientific">Scyliorhinus torazame</name>
    <name type="common">Cloudy catshark</name>
    <name type="synonym">Catulus torazame</name>
    <dbReference type="NCBI Taxonomy" id="75743"/>
    <lineage>
        <taxon>Eukaryota</taxon>
        <taxon>Metazoa</taxon>
        <taxon>Chordata</taxon>
        <taxon>Craniata</taxon>
        <taxon>Vertebrata</taxon>
        <taxon>Chondrichthyes</taxon>
        <taxon>Elasmobranchii</taxon>
        <taxon>Galeomorphii</taxon>
        <taxon>Galeoidea</taxon>
        <taxon>Carcharhiniformes</taxon>
        <taxon>Scyliorhinidae</taxon>
        <taxon>Scyliorhinus</taxon>
    </lineage>
</organism>
<keyword evidence="2" id="KW-1133">Transmembrane helix</keyword>
<dbReference type="Proteomes" id="UP000288216">
    <property type="component" value="Unassembled WGS sequence"/>
</dbReference>
<feature type="compositionally biased region" description="Basic and acidic residues" evidence="1">
    <location>
        <begin position="16"/>
        <end position="30"/>
    </location>
</feature>
<gene>
    <name evidence="3" type="ORF">scyTo_0006027</name>
</gene>
<name>A0A401PEX4_SCYTO</name>
<evidence type="ECO:0000256" key="1">
    <source>
        <dbReference type="SAM" id="MobiDB-lite"/>
    </source>
</evidence>
<proteinExistence type="predicted"/>
<evidence type="ECO:0000313" key="3">
    <source>
        <dbReference type="EMBL" id="GCB71655.1"/>
    </source>
</evidence>
<keyword evidence="2" id="KW-0472">Membrane</keyword>
<evidence type="ECO:0000256" key="2">
    <source>
        <dbReference type="SAM" id="Phobius"/>
    </source>
</evidence>
<dbReference type="EMBL" id="BFAA01001964">
    <property type="protein sequence ID" value="GCB71655.1"/>
    <property type="molecule type" value="Genomic_DNA"/>
</dbReference>